<dbReference type="RefSeq" id="WP_138098010.1">
    <property type="nucleotide sequence ID" value="NZ_CP040428.1"/>
</dbReference>
<gene>
    <name evidence="1" type="ORF">FEM41_20440</name>
</gene>
<accession>A0A4P8YPX9</accession>
<dbReference type="Gene3D" id="3.40.630.10">
    <property type="entry name" value="Zn peptidases"/>
    <property type="match status" value="1"/>
</dbReference>
<evidence type="ECO:0000313" key="2">
    <source>
        <dbReference type="Proteomes" id="UP000302163"/>
    </source>
</evidence>
<dbReference type="Proteomes" id="UP000302163">
    <property type="component" value="Chromosome"/>
</dbReference>
<sequence>MESICYRWPLAAIHGYSNDIDRLESLLAVQYQRWGMEERELGSVGDGMIVLWQSIAADSHLPHLLIMAGLHGDAPAGSWAILNFLQHNSPLLLDKVRLSFMPLVNLYGLRTGMKSNRYGFDPASGFSGDAPTAEGEILHAHARLLTQAARDGVLWCTEDPQARVAWLCVSDPERTPALALRDELIQTFEPCDGPSPEGDTCRNGLAPLPDNGDILHWLSQETRCSAARAVTPGQAALEQRIFAHHGLIGAFIASTLAP</sequence>
<proteinExistence type="predicted"/>
<dbReference type="EMBL" id="CP040428">
    <property type="protein sequence ID" value="QCT21854.1"/>
    <property type="molecule type" value="Genomic_DNA"/>
</dbReference>
<dbReference type="AlphaFoldDB" id="A0A4P8YPX9"/>
<reference evidence="1 2" key="1">
    <citation type="submission" date="2019-05" db="EMBL/GenBank/DDBJ databases">
        <title>Complete genome sequence of Izhakiella calystegiae KSNA2, an endophyte isolated from beach morning glory (Calystegia soldanella).</title>
        <authorList>
            <person name="Jiang L."/>
            <person name="Jeong J.C."/>
            <person name="Kim C.Y."/>
            <person name="Kim D.H."/>
            <person name="Kim S.W."/>
            <person name="Lee j."/>
        </authorList>
    </citation>
    <scope>NUCLEOTIDE SEQUENCE [LARGE SCALE GENOMIC DNA]</scope>
    <source>
        <strain evidence="1 2">KSNA2</strain>
    </source>
</reference>
<dbReference type="SUPFAM" id="SSF53187">
    <property type="entry name" value="Zn-dependent exopeptidases"/>
    <property type="match status" value="1"/>
</dbReference>
<evidence type="ECO:0000313" key="1">
    <source>
        <dbReference type="EMBL" id="QCT21854.1"/>
    </source>
</evidence>
<keyword evidence="2" id="KW-1185">Reference proteome</keyword>
<evidence type="ECO:0008006" key="3">
    <source>
        <dbReference type="Google" id="ProtNLM"/>
    </source>
</evidence>
<organism evidence="1 2">
    <name type="scientific">Jejubacter calystegiae</name>
    <dbReference type="NCBI Taxonomy" id="2579935"/>
    <lineage>
        <taxon>Bacteria</taxon>
        <taxon>Pseudomonadati</taxon>
        <taxon>Pseudomonadota</taxon>
        <taxon>Gammaproteobacteria</taxon>
        <taxon>Enterobacterales</taxon>
        <taxon>Enterobacteriaceae</taxon>
        <taxon>Jejubacter</taxon>
    </lineage>
</organism>
<name>A0A4P8YPX9_9ENTR</name>
<dbReference type="OrthoDB" id="184972at2"/>
<dbReference type="KEGG" id="izh:FEM41_20440"/>
<protein>
    <recommendedName>
        <fullName evidence="3">Peptidase M14 carboxypeptidase A domain-containing protein</fullName>
    </recommendedName>
</protein>